<proteinExistence type="predicted"/>
<dbReference type="GO" id="GO:0004312">
    <property type="term" value="F:fatty acid synthase activity"/>
    <property type="evidence" value="ECO:0007669"/>
    <property type="project" value="TreeGrafter"/>
</dbReference>
<organism evidence="4">
    <name type="scientific">Streptomyces sp. ID05-A0064</name>
    <dbReference type="NCBI Taxonomy" id="516155"/>
    <lineage>
        <taxon>Bacteria</taxon>
        <taxon>Bacillati</taxon>
        <taxon>Actinomycetota</taxon>
        <taxon>Actinomycetes</taxon>
        <taxon>Kitasatosporales</taxon>
        <taxon>Streptomycetaceae</taxon>
        <taxon>Streptomyces</taxon>
    </lineage>
</organism>
<dbReference type="Gene3D" id="3.30.70.3290">
    <property type="match status" value="1"/>
</dbReference>
<evidence type="ECO:0000256" key="1">
    <source>
        <dbReference type="ARBA" id="ARBA00022679"/>
    </source>
</evidence>
<dbReference type="InterPro" id="IPR016035">
    <property type="entry name" value="Acyl_Trfase/lysoPLipase"/>
</dbReference>
<dbReference type="Gene3D" id="3.40.366.10">
    <property type="entry name" value="Malonyl-Coenzyme A Acyl Carrier Protein, domain 2"/>
    <property type="match status" value="1"/>
</dbReference>
<dbReference type="InterPro" id="IPR032821">
    <property type="entry name" value="PKS_assoc"/>
</dbReference>
<dbReference type="InterPro" id="IPR016039">
    <property type="entry name" value="Thiolase-like"/>
</dbReference>
<sequence length="275" mass="27952">HTQAAAGAASVIKMVQALRHGALPPTLHVDAPTSQVDWSAGAVELLTEAREWPRDGHPRRAGVSSFGISGTNAHLILEEAPAEEPVSDETAPGGVVPLVVSARSEGSLAGQAGRLAAFIEGAGQAPLAGVAGALVSNRALLSERAVVVAGSDEEALAGLRALARGESPAGLVTGRVGVSGGPGKVVWVFPGQGSQWVGMGRELLESSPVFAERVAECAAALEPWIDWSLVDVLRGDAAPELLERVDVVQPASFAVMVGLAAVWSSVGVLPDVVVG</sequence>
<dbReference type="EMBL" id="AB431601">
    <property type="protein sequence ID" value="BAH67638.1"/>
    <property type="molecule type" value="Genomic_DNA"/>
</dbReference>
<dbReference type="InterPro" id="IPR050091">
    <property type="entry name" value="PKS_NRPS_Biosynth_Enz"/>
</dbReference>
<dbReference type="InterPro" id="IPR020841">
    <property type="entry name" value="PKS_Beta-ketoAc_synthase_dom"/>
</dbReference>
<feature type="non-terminal residue" evidence="4">
    <location>
        <position position="1"/>
    </location>
</feature>
<dbReference type="SUPFAM" id="SSF53901">
    <property type="entry name" value="Thiolase-like"/>
    <property type="match status" value="1"/>
</dbReference>
<accession>C4TBK2</accession>
<dbReference type="Pfam" id="PF00698">
    <property type="entry name" value="Acyl_transf_1"/>
    <property type="match status" value="1"/>
</dbReference>
<dbReference type="PANTHER" id="PTHR43775">
    <property type="entry name" value="FATTY ACID SYNTHASE"/>
    <property type="match status" value="1"/>
</dbReference>
<dbReference type="InterPro" id="IPR001227">
    <property type="entry name" value="Ac_transferase_dom_sf"/>
</dbReference>
<dbReference type="InterPro" id="IPR014043">
    <property type="entry name" value="Acyl_transferase_dom"/>
</dbReference>
<dbReference type="PROSITE" id="PS52004">
    <property type="entry name" value="KS3_2"/>
    <property type="match status" value="1"/>
</dbReference>
<feature type="non-terminal residue" evidence="4">
    <location>
        <position position="275"/>
    </location>
</feature>
<dbReference type="SUPFAM" id="SSF52151">
    <property type="entry name" value="FabD/lysophospholipase-like"/>
    <property type="match status" value="1"/>
</dbReference>
<dbReference type="InterPro" id="IPR014031">
    <property type="entry name" value="Ketoacyl_synth_C"/>
</dbReference>
<protein>
    <submittedName>
        <fullName evidence="4">Polyketide synthase</fullName>
    </submittedName>
</protein>
<evidence type="ECO:0000313" key="4">
    <source>
        <dbReference type="EMBL" id="BAH67638.1"/>
    </source>
</evidence>
<keyword evidence="1" id="KW-0808">Transferase</keyword>
<dbReference type="GO" id="GO:0006633">
    <property type="term" value="P:fatty acid biosynthetic process"/>
    <property type="evidence" value="ECO:0007669"/>
    <property type="project" value="TreeGrafter"/>
</dbReference>
<dbReference type="AlphaFoldDB" id="C4TBK2"/>
<keyword evidence="2" id="KW-0511">Multifunctional enzyme</keyword>
<dbReference type="PANTHER" id="PTHR43775:SF51">
    <property type="entry name" value="INACTIVE PHENOLPHTHIOCEROL SYNTHESIS POLYKETIDE SYNTHASE TYPE I PKS1-RELATED"/>
    <property type="match status" value="1"/>
</dbReference>
<reference evidence="4" key="1">
    <citation type="submission" date="2008-03" db="EMBL/GenBank/DDBJ databases">
        <title>Diversity of polyketide synthase genes in actinomycetes isolated from Indonesia.</title>
        <authorList>
            <person name="Komaki H."/>
            <person name="Yamamura H."/>
            <person name="Lisdiyanti P."/>
            <person name="Widyastuti Y."/>
            <person name="Ando K."/>
            <person name="Harayama S."/>
        </authorList>
    </citation>
    <scope>NUCLEOTIDE SEQUENCE</scope>
    <source>
        <strain evidence="4">ID05-A0064</strain>
    </source>
</reference>
<dbReference type="Gene3D" id="3.40.47.10">
    <property type="match status" value="1"/>
</dbReference>
<dbReference type="Pfam" id="PF02801">
    <property type="entry name" value="Ketoacyl-synt_C"/>
    <property type="match status" value="1"/>
</dbReference>
<feature type="domain" description="Ketosynthase family 3 (KS3)" evidence="3">
    <location>
        <begin position="1"/>
        <end position="79"/>
    </location>
</feature>
<evidence type="ECO:0000256" key="2">
    <source>
        <dbReference type="ARBA" id="ARBA00023268"/>
    </source>
</evidence>
<evidence type="ECO:0000259" key="3">
    <source>
        <dbReference type="PROSITE" id="PS52004"/>
    </source>
</evidence>
<dbReference type="Pfam" id="PF16197">
    <property type="entry name" value="KAsynt_C_assoc"/>
    <property type="match status" value="1"/>
</dbReference>
<name>C4TBK2_9ACTN</name>